<evidence type="ECO:0000256" key="4">
    <source>
        <dbReference type="ARBA" id="ARBA00023157"/>
    </source>
</evidence>
<dbReference type="InterPro" id="IPR013320">
    <property type="entry name" value="ConA-like_dom_sf"/>
</dbReference>
<keyword evidence="4" id="KW-1015">Disulfide bond</keyword>
<keyword evidence="2" id="KW-0732">Signal</keyword>
<comment type="caution">
    <text evidence="7">The sequence shown here is derived from an EMBL/GenBank/DDBJ whole genome shotgun (WGS) entry which is preliminary data.</text>
</comment>
<keyword evidence="5" id="KW-0326">Glycosidase</keyword>
<dbReference type="SUPFAM" id="SSF49303">
    <property type="entry name" value="beta-Galactosidase/glucuronidase domain"/>
    <property type="match status" value="1"/>
</dbReference>
<dbReference type="InterPro" id="IPR051913">
    <property type="entry name" value="GH2_Domain-Containing"/>
</dbReference>
<protein>
    <submittedName>
        <fullName evidence="7">Beta-galactosidase</fullName>
    </submittedName>
</protein>
<dbReference type="Pfam" id="PF13385">
    <property type="entry name" value="Laminin_G_3"/>
    <property type="match status" value="1"/>
</dbReference>
<dbReference type="SUPFAM" id="SSF49899">
    <property type="entry name" value="Concanavalin A-like lectins/glucanases"/>
    <property type="match status" value="1"/>
</dbReference>
<dbReference type="Pfam" id="PF02836">
    <property type="entry name" value="Glyco_hydro_2_C"/>
    <property type="match status" value="1"/>
</dbReference>
<dbReference type="Gene3D" id="3.20.20.80">
    <property type="entry name" value="Glycosidases"/>
    <property type="match status" value="1"/>
</dbReference>
<dbReference type="Gene3D" id="2.60.120.200">
    <property type="match status" value="1"/>
</dbReference>
<dbReference type="SMART" id="SM00560">
    <property type="entry name" value="LamGL"/>
    <property type="match status" value="1"/>
</dbReference>
<dbReference type="AlphaFoldDB" id="S9PG04"/>
<dbReference type="Pfam" id="PF02837">
    <property type="entry name" value="Glyco_hydro_2_N"/>
    <property type="match status" value="1"/>
</dbReference>
<dbReference type="eggNOG" id="COG3250">
    <property type="taxonomic scope" value="Bacteria"/>
</dbReference>
<gene>
    <name evidence="7" type="ORF">D187_005721</name>
</gene>
<evidence type="ECO:0000313" key="7">
    <source>
        <dbReference type="EMBL" id="EPX63315.1"/>
    </source>
</evidence>
<dbReference type="Pfam" id="PF00703">
    <property type="entry name" value="Glyco_hydro_2"/>
    <property type="match status" value="1"/>
</dbReference>
<dbReference type="InterPro" id="IPR006104">
    <property type="entry name" value="Glyco_hydro_2_N"/>
</dbReference>
<dbReference type="InterPro" id="IPR006103">
    <property type="entry name" value="Glyco_hydro_2_cat"/>
</dbReference>
<dbReference type="InterPro" id="IPR036156">
    <property type="entry name" value="Beta-gal/glucu_dom_sf"/>
</dbReference>
<dbReference type="InterPro" id="IPR011658">
    <property type="entry name" value="PA14_dom"/>
</dbReference>
<dbReference type="InterPro" id="IPR006558">
    <property type="entry name" value="LamG-like"/>
</dbReference>
<dbReference type="Proteomes" id="UP000011682">
    <property type="component" value="Unassembled WGS sequence"/>
</dbReference>
<dbReference type="InterPro" id="IPR037524">
    <property type="entry name" value="PA14/GLEYA"/>
</dbReference>
<comment type="similarity">
    <text evidence="1">Belongs to the glycosyl hydrolase 2 family.</text>
</comment>
<dbReference type="PANTHER" id="PTHR42732:SF2">
    <property type="entry name" value="BETA-MANNOSIDASE"/>
    <property type="match status" value="1"/>
</dbReference>
<evidence type="ECO:0000313" key="8">
    <source>
        <dbReference type="Proteomes" id="UP000011682"/>
    </source>
</evidence>
<dbReference type="InterPro" id="IPR017853">
    <property type="entry name" value="GH"/>
</dbReference>
<reference evidence="7" key="1">
    <citation type="submission" date="2013-05" db="EMBL/GenBank/DDBJ databases">
        <title>Genome assembly of Cystobacter fuscus DSM 2262.</title>
        <authorList>
            <person name="Sharma G."/>
            <person name="Khatri I."/>
            <person name="Kaur C."/>
            <person name="Mayilraj S."/>
            <person name="Subramanian S."/>
        </authorList>
    </citation>
    <scope>NUCLEOTIDE SEQUENCE [LARGE SCALE GENOMIC DNA]</scope>
    <source>
        <strain evidence="7">DSM 2262</strain>
    </source>
</reference>
<dbReference type="SMART" id="SM00758">
    <property type="entry name" value="PA14"/>
    <property type="match status" value="1"/>
</dbReference>
<feature type="domain" description="PA14" evidence="6">
    <location>
        <begin position="1"/>
        <end position="143"/>
    </location>
</feature>
<sequence>MHGLKGEYFRMSAAGVRDFAQLGAVALEPDINFPGLDAMFQTLTGRTEHTTARWTGRLTAPETGDYTFSAIGDNGFRLFLDGKPVIDHWVGDWDVEQNSEPVHLVAGEAHDFRLEMFQDVGGANMFLRWSSATIGKQLVPTTAFTPPADFEVYPIALTVGEDGRRLTLDFAKPVTALGDLVPHLKVEADTVPMPLASAAVAANDPSLVEVTLSAPVLRGQRVRGSYDGTSGLSVDGEQVPQIIRYATNGSTQRLRTEWADQVDPAHPLPEYPRPQQVREQWLNLNGPWEFAGAAAGQQPVFGQKLPESIIVPFPVESQLSGLERHEDHMFYRKLVTVPESWRIGAGQRLLLNFGAVDYHARVWVNGKLVAEHRGGYTAFTADITSALSGSGEQEIFVAVTDTTGPNQPRGKQSSRPSGIFYTPSSGIWQTVWLEPVPTVAIDNIVTTPDIQTSTLSVEARSASASTNASVTAVARDADGNVVGTITGKANTRLTLPVPQPKLWTPDTPYLYKLDVTLTEGQSTDTVGSYFGMRSVGIQNVGGFPKLVLNGKPIFSLAMLDQGFWPDGINTAPTDEALRWDLQVQKDLGFNSVRKHIKVEPARWYYHADQIGLLVWQDFVSGTITNTQGQEAFLSEGRRMMEQLHNAPSIAIWVIFNEGWGEWNREETGRIADQVKTADPSRVINAHSGVNCCDSKGDSGRGDVIDHHDYGNNSPPYPDTARAAMDGEHGGFTLRTPGHMWPGAPTVIYSGVADKAALTQKYVENTQTYYLAAAGAELSGSIYTQVTDLENELNGFYTYDRRVLKVDPGPVREINLRVIAAGAKAGEDATFPGLGSWPLDEGSGTVGHDTTSGKSDVALRGNAAWAAGVRGQALRFDGNGNFAETVAPVLDTRGDYTISAWVTLDKLPGNFATAVSQDGRRTENPFYLQYGQGAFAFSTPGGKRARYVVTPQLNRWYHLVGVRAGSEQRLYVDGVRQAIVTAGPADVSTGPLAIGRAKFAGSNTDFWAGSIDEVQAFGRALSDGEVSALYSAVPR</sequence>
<accession>S9PG04</accession>
<dbReference type="InterPro" id="IPR013783">
    <property type="entry name" value="Ig-like_fold"/>
</dbReference>
<dbReference type="GO" id="GO:0004553">
    <property type="term" value="F:hydrolase activity, hydrolyzing O-glycosyl compounds"/>
    <property type="evidence" value="ECO:0007669"/>
    <property type="project" value="InterPro"/>
</dbReference>
<evidence type="ECO:0000256" key="3">
    <source>
        <dbReference type="ARBA" id="ARBA00022801"/>
    </source>
</evidence>
<dbReference type="SUPFAM" id="SSF56988">
    <property type="entry name" value="Anthrax protective antigen"/>
    <property type="match status" value="1"/>
</dbReference>
<keyword evidence="8" id="KW-1185">Reference proteome</keyword>
<dbReference type="Pfam" id="PF07691">
    <property type="entry name" value="PA14"/>
    <property type="match status" value="1"/>
</dbReference>
<dbReference type="SUPFAM" id="SSF49785">
    <property type="entry name" value="Galactose-binding domain-like"/>
    <property type="match status" value="1"/>
</dbReference>
<dbReference type="InterPro" id="IPR006102">
    <property type="entry name" value="Ig-like_GH2"/>
</dbReference>
<dbReference type="GO" id="GO:0005975">
    <property type="term" value="P:carbohydrate metabolic process"/>
    <property type="evidence" value="ECO:0007669"/>
    <property type="project" value="InterPro"/>
</dbReference>
<dbReference type="PROSITE" id="PS51820">
    <property type="entry name" value="PA14"/>
    <property type="match status" value="1"/>
</dbReference>
<proteinExistence type="inferred from homology"/>
<keyword evidence="3" id="KW-0378">Hydrolase</keyword>
<dbReference type="Gene3D" id="3.90.182.10">
    <property type="entry name" value="Toxin - Anthrax Protective Antigen,domain 1"/>
    <property type="match status" value="1"/>
</dbReference>
<dbReference type="EMBL" id="ANAH02000005">
    <property type="protein sequence ID" value="EPX63315.1"/>
    <property type="molecule type" value="Genomic_DNA"/>
</dbReference>
<dbReference type="Gene3D" id="2.60.120.260">
    <property type="entry name" value="Galactose-binding domain-like"/>
    <property type="match status" value="1"/>
</dbReference>
<dbReference type="InterPro" id="IPR008979">
    <property type="entry name" value="Galactose-bd-like_sf"/>
</dbReference>
<name>S9PG04_CYSF2</name>
<dbReference type="Gene3D" id="2.60.40.10">
    <property type="entry name" value="Immunoglobulins"/>
    <property type="match status" value="1"/>
</dbReference>
<organism evidence="7 8">
    <name type="scientific">Cystobacter fuscus (strain ATCC 25194 / DSM 2262 / NBRC 100088 / M29)</name>
    <dbReference type="NCBI Taxonomy" id="1242864"/>
    <lineage>
        <taxon>Bacteria</taxon>
        <taxon>Pseudomonadati</taxon>
        <taxon>Myxococcota</taxon>
        <taxon>Myxococcia</taxon>
        <taxon>Myxococcales</taxon>
        <taxon>Cystobacterineae</taxon>
        <taxon>Archangiaceae</taxon>
        <taxon>Cystobacter</taxon>
    </lineage>
</organism>
<dbReference type="PANTHER" id="PTHR42732">
    <property type="entry name" value="BETA-GALACTOSIDASE"/>
    <property type="match status" value="1"/>
</dbReference>
<evidence type="ECO:0000256" key="2">
    <source>
        <dbReference type="ARBA" id="ARBA00022729"/>
    </source>
</evidence>
<evidence type="ECO:0000256" key="1">
    <source>
        <dbReference type="ARBA" id="ARBA00007401"/>
    </source>
</evidence>
<dbReference type="SUPFAM" id="SSF51445">
    <property type="entry name" value="(Trans)glycosidases"/>
    <property type="match status" value="1"/>
</dbReference>
<evidence type="ECO:0000256" key="5">
    <source>
        <dbReference type="ARBA" id="ARBA00023295"/>
    </source>
</evidence>
<evidence type="ECO:0000259" key="6">
    <source>
        <dbReference type="PROSITE" id="PS51820"/>
    </source>
</evidence>